<dbReference type="Pfam" id="PF13400">
    <property type="entry name" value="Tad"/>
    <property type="match status" value="1"/>
</dbReference>
<keyword evidence="4" id="KW-1185">Reference proteome</keyword>
<evidence type="ECO:0000313" key="3">
    <source>
        <dbReference type="EMBL" id="RZU34284.1"/>
    </source>
</evidence>
<dbReference type="EMBL" id="SHKV01000001">
    <property type="protein sequence ID" value="RZU34284.1"/>
    <property type="molecule type" value="Genomic_DNA"/>
</dbReference>
<gene>
    <name evidence="3" type="ORF">BKA19_4046</name>
</gene>
<sequence length="120" mass="11419">MSAGRGSRERGSATVWVLLLAGVLAVVAAAAVLVGAAVVARHRAAAAADLSALAAAGRAVAGDPTACAAAAEVAEANGAELTGCHIGSGAVVDVEVRVAARLGLGVHEAVGRARAGPVPP</sequence>
<accession>A0A4Q7YCB5</accession>
<reference evidence="3 4" key="1">
    <citation type="submission" date="2019-02" db="EMBL/GenBank/DDBJ databases">
        <title>Sequencing the genomes of 1000 actinobacteria strains.</title>
        <authorList>
            <person name="Klenk H.-P."/>
        </authorList>
    </citation>
    <scope>NUCLEOTIDE SEQUENCE [LARGE SCALE GENOMIC DNA]</scope>
    <source>
        <strain evidence="3 4">DSM 44509</strain>
    </source>
</reference>
<keyword evidence="1" id="KW-1133">Transmembrane helix</keyword>
<protein>
    <submittedName>
        <fullName evidence="3">Secretion/DNA translocation related TadE-like protein</fullName>
    </submittedName>
</protein>
<name>A0A4Q7YCB5_9ACTN</name>
<feature type="transmembrane region" description="Helical" evidence="1">
    <location>
        <begin position="15"/>
        <end position="40"/>
    </location>
</feature>
<dbReference type="AlphaFoldDB" id="A0A4Q7YCB5"/>
<proteinExistence type="predicted"/>
<keyword evidence="1" id="KW-0472">Membrane</keyword>
<dbReference type="NCBIfam" id="TIGR03816">
    <property type="entry name" value="tadE_like_DECH"/>
    <property type="match status" value="1"/>
</dbReference>
<evidence type="ECO:0000259" key="2">
    <source>
        <dbReference type="Pfam" id="PF13400"/>
    </source>
</evidence>
<dbReference type="InterPro" id="IPR028087">
    <property type="entry name" value="Tad_N"/>
</dbReference>
<keyword evidence="1" id="KW-0812">Transmembrane</keyword>
<dbReference type="RefSeq" id="WP_165400485.1">
    <property type="nucleotide sequence ID" value="NZ_POQT01000001.1"/>
</dbReference>
<organism evidence="3 4">
    <name type="scientific">Blastococcus saxobsidens</name>
    <dbReference type="NCBI Taxonomy" id="138336"/>
    <lineage>
        <taxon>Bacteria</taxon>
        <taxon>Bacillati</taxon>
        <taxon>Actinomycetota</taxon>
        <taxon>Actinomycetes</taxon>
        <taxon>Geodermatophilales</taxon>
        <taxon>Geodermatophilaceae</taxon>
        <taxon>Blastococcus</taxon>
    </lineage>
</organism>
<comment type="caution">
    <text evidence="3">The sequence shown here is derived from an EMBL/GenBank/DDBJ whole genome shotgun (WGS) entry which is preliminary data.</text>
</comment>
<evidence type="ECO:0000313" key="4">
    <source>
        <dbReference type="Proteomes" id="UP000292507"/>
    </source>
</evidence>
<dbReference type="InterPro" id="IPR021202">
    <property type="entry name" value="Rv3654c-like"/>
</dbReference>
<feature type="domain" description="Putative Flp pilus-assembly TadG-like N-terminal" evidence="2">
    <location>
        <begin position="11"/>
        <end position="57"/>
    </location>
</feature>
<evidence type="ECO:0000256" key="1">
    <source>
        <dbReference type="SAM" id="Phobius"/>
    </source>
</evidence>
<dbReference type="Proteomes" id="UP000292507">
    <property type="component" value="Unassembled WGS sequence"/>
</dbReference>